<name>A0A1H3YR83_9EURY</name>
<evidence type="ECO:0000313" key="2">
    <source>
        <dbReference type="EMBL" id="SEA13711.1"/>
    </source>
</evidence>
<reference evidence="2 3" key="1">
    <citation type="submission" date="2016-10" db="EMBL/GenBank/DDBJ databases">
        <authorList>
            <person name="de Groot N.N."/>
        </authorList>
    </citation>
    <scope>NUCLEOTIDE SEQUENCE [LARGE SCALE GENOMIC DNA]</scope>
    <source>
        <strain evidence="2 3">CGMCC 1.8712</strain>
    </source>
</reference>
<dbReference type="GO" id="GO:0046872">
    <property type="term" value="F:metal ion binding"/>
    <property type="evidence" value="ECO:0007669"/>
    <property type="project" value="InterPro"/>
</dbReference>
<dbReference type="STRING" id="555874.SAMN04488065_2037"/>
<dbReference type="PROSITE" id="PS50846">
    <property type="entry name" value="HMA_2"/>
    <property type="match status" value="1"/>
</dbReference>
<dbReference type="OrthoDB" id="44171at2157"/>
<dbReference type="SUPFAM" id="SSF55008">
    <property type="entry name" value="HMA, heavy metal-associated domain"/>
    <property type="match status" value="1"/>
</dbReference>
<dbReference type="EMBL" id="FNQT01000002">
    <property type="protein sequence ID" value="SEA13711.1"/>
    <property type="molecule type" value="Genomic_DNA"/>
</dbReference>
<dbReference type="Gene3D" id="3.30.70.100">
    <property type="match status" value="1"/>
</dbReference>
<dbReference type="Proteomes" id="UP000236755">
    <property type="component" value="Unassembled WGS sequence"/>
</dbReference>
<organism evidence="2 3">
    <name type="scientific">Haloplanus vescus</name>
    <dbReference type="NCBI Taxonomy" id="555874"/>
    <lineage>
        <taxon>Archaea</taxon>
        <taxon>Methanobacteriati</taxon>
        <taxon>Methanobacteriota</taxon>
        <taxon>Stenosarchaea group</taxon>
        <taxon>Halobacteria</taxon>
        <taxon>Halobacteriales</taxon>
        <taxon>Haloferacaceae</taxon>
        <taxon>Haloplanus</taxon>
    </lineage>
</organism>
<evidence type="ECO:0000259" key="1">
    <source>
        <dbReference type="PROSITE" id="PS50846"/>
    </source>
</evidence>
<feature type="domain" description="HMA" evidence="1">
    <location>
        <begin position="1"/>
        <end position="64"/>
    </location>
</feature>
<sequence length="65" mass="6548">MSRTLTVDGMSCSHCEQTVEEALEDVAGVTGATADHESGSVTVDGEADVDSLVAAVEDAGYEASA</sequence>
<accession>A0A1H3YR83</accession>
<dbReference type="Pfam" id="PF00403">
    <property type="entry name" value="HMA"/>
    <property type="match status" value="1"/>
</dbReference>
<dbReference type="RefSeq" id="WP_092634523.1">
    <property type="nucleotide sequence ID" value="NZ_FNQT01000002.1"/>
</dbReference>
<dbReference type="AlphaFoldDB" id="A0A1H3YR83"/>
<proteinExistence type="predicted"/>
<evidence type="ECO:0000313" key="3">
    <source>
        <dbReference type="Proteomes" id="UP000236755"/>
    </source>
</evidence>
<dbReference type="InterPro" id="IPR006121">
    <property type="entry name" value="HMA_dom"/>
</dbReference>
<dbReference type="InterPro" id="IPR036163">
    <property type="entry name" value="HMA_dom_sf"/>
</dbReference>
<dbReference type="CDD" id="cd00371">
    <property type="entry name" value="HMA"/>
    <property type="match status" value="1"/>
</dbReference>
<gene>
    <name evidence="2" type="ORF">SAMN04488065_2037</name>
</gene>
<keyword evidence="3" id="KW-1185">Reference proteome</keyword>
<protein>
    <submittedName>
        <fullName evidence="2">Copper chaperone</fullName>
    </submittedName>
</protein>